<comment type="function">
    <text evidence="13">Acts as an activator of serum response factor (SRF)-dependent transcription possibly by inducing nuclear translocation of MKL1 or MKL2 and through a mechanism requiring Rho-actin signaling.</text>
</comment>
<evidence type="ECO:0000256" key="15">
    <source>
        <dbReference type="ARBA" id="ARBA00073502"/>
    </source>
</evidence>
<dbReference type="PANTHER" id="PTHR22739">
    <property type="entry name" value="STRIATED MUSCLE ACTIVATOR OF RHO-DEPENDENT SIGNALING-RELATED"/>
    <property type="match status" value="1"/>
</dbReference>
<keyword evidence="7" id="KW-0811">Translocation</keyword>
<feature type="region of interest" description="Disordered" evidence="17">
    <location>
        <begin position="205"/>
        <end position="233"/>
    </location>
</feature>
<dbReference type="EMBL" id="KL218741">
    <property type="protein sequence ID" value="KFP07704.1"/>
    <property type="molecule type" value="Genomic_DNA"/>
</dbReference>
<evidence type="ECO:0000256" key="5">
    <source>
        <dbReference type="ARBA" id="ARBA00022553"/>
    </source>
</evidence>
<evidence type="ECO:0000256" key="3">
    <source>
        <dbReference type="ARBA" id="ARBA00022448"/>
    </source>
</evidence>
<dbReference type="SMART" id="SM01283">
    <property type="entry name" value="Costars"/>
    <property type="match status" value="1"/>
</dbReference>
<keyword evidence="10" id="KW-0804">Transcription</keyword>
<dbReference type="FunFam" id="1.10.10.1540:FF:000001">
    <property type="entry name" value="Actin-binding Rho-activating protein a"/>
    <property type="match status" value="1"/>
</dbReference>
<dbReference type="Proteomes" id="UP000054308">
    <property type="component" value="Unassembled WGS sequence"/>
</dbReference>
<dbReference type="GO" id="GO:0015031">
    <property type="term" value="P:protein transport"/>
    <property type="evidence" value="ECO:0007669"/>
    <property type="project" value="UniProtKB-KW"/>
</dbReference>
<dbReference type="Pfam" id="PF14705">
    <property type="entry name" value="Costars"/>
    <property type="match status" value="1"/>
</dbReference>
<feature type="compositionally biased region" description="Basic and acidic residues" evidence="17">
    <location>
        <begin position="75"/>
        <end position="103"/>
    </location>
</feature>
<comment type="subunit">
    <text evidence="14">Binds F-actin and ABLIM1, ABLIM2 and ABLIM3. Interaction with ABLIM2 and ABLIM3 enhances activity.</text>
</comment>
<reference evidence="19 20" key="1">
    <citation type="submission" date="2014-04" db="EMBL/GenBank/DDBJ databases">
        <title>Genome evolution of avian class.</title>
        <authorList>
            <person name="Zhang G."/>
            <person name="Li C."/>
        </authorList>
    </citation>
    <scope>NUCLEOTIDE SEQUENCE [LARGE SCALE GENOMIC DNA]</scope>
    <source>
        <strain evidence="19">BGI_N300</strain>
    </source>
</reference>
<evidence type="ECO:0000256" key="17">
    <source>
        <dbReference type="SAM" id="MobiDB-lite"/>
    </source>
</evidence>
<dbReference type="InterPro" id="IPR027817">
    <property type="entry name" value="Costars_dom"/>
</dbReference>
<name>A0A091IGG7_CALAN</name>
<keyword evidence="6" id="KW-0653">Protein transport</keyword>
<comment type="subcellular location">
    <subcellularLocation>
        <location evidence="2">Cytoplasm</location>
        <location evidence="2">Cytoskeleton</location>
    </subcellularLocation>
    <subcellularLocation>
        <location evidence="1">Cytoplasm</location>
        <location evidence="1">Myofibril</location>
        <location evidence="1">Sarcomere</location>
    </subcellularLocation>
</comment>
<evidence type="ECO:0000256" key="9">
    <source>
        <dbReference type="ARBA" id="ARBA00023159"/>
    </source>
</evidence>
<dbReference type="GO" id="GO:0005856">
    <property type="term" value="C:cytoskeleton"/>
    <property type="evidence" value="ECO:0007669"/>
    <property type="project" value="UniProtKB-SubCell"/>
</dbReference>
<evidence type="ECO:0000259" key="18">
    <source>
        <dbReference type="SMART" id="SM01283"/>
    </source>
</evidence>
<keyword evidence="8" id="KW-0805">Transcription regulation</keyword>
<evidence type="ECO:0000313" key="20">
    <source>
        <dbReference type="Proteomes" id="UP000054308"/>
    </source>
</evidence>
<evidence type="ECO:0000256" key="11">
    <source>
        <dbReference type="ARBA" id="ARBA00023203"/>
    </source>
</evidence>
<keyword evidence="20" id="KW-1185">Reference proteome</keyword>
<proteinExistence type="predicted"/>
<evidence type="ECO:0000256" key="6">
    <source>
        <dbReference type="ARBA" id="ARBA00022927"/>
    </source>
</evidence>
<dbReference type="InterPro" id="IPR026111">
    <property type="entry name" value="Abra"/>
</dbReference>
<keyword evidence="4" id="KW-0963">Cytoplasm</keyword>
<dbReference type="GO" id="GO:0003779">
    <property type="term" value="F:actin binding"/>
    <property type="evidence" value="ECO:0007669"/>
    <property type="project" value="UniProtKB-KW"/>
</dbReference>
<keyword evidence="11" id="KW-0009">Actin-binding</keyword>
<dbReference type="GO" id="GO:0030017">
    <property type="term" value="C:sarcomere"/>
    <property type="evidence" value="ECO:0007669"/>
    <property type="project" value="UniProtKB-SubCell"/>
</dbReference>
<keyword evidence="5" id="KW-0597">Phosphoprotein</keyword>
<feature type="region of interest" description="Disordered" evidence="17">
    <location>
        <begin position="29"/>
        <end position="103"/>
    </location>
</feature>
<evidence type="ECO:0000256" key="2">
    <source>
        <dbReference type="ARBA" id="ARBA00004245"/>
    </source>
</evidence>
<evidence type="ECO:0000256" key="16">
    <source>
        <dbReference type="ARBA" id="ARBA00076363"/>
    </source>
</evidence>
<dbReference type="PANTHER" id="PTHR22739:SF20">
    <property type="entry name" value="ACTIN-BINDING RHO-ACTIVATING PROTEIN"/>
    <property type="match status" value="1"/>
</dbReference>
<dbReference type="GO" id="GO:0035025">
    <property type="term" value="P:positive regulation of Rho protein signal transduction"/>
    <property type="evidence" value="ECO:0007669"/>
    <property type="project" value="InterPro"/>
</dbReference>
<feature type="domain" description="Costars" evidence="18">
    <location>
        <begin position="326"/>
        <end position="402"/>
    </location>
</feature>
<evidence type="ECO:0000256" key="13">
    <source>
        <dbReference type="ARBA" id="ARBA00059783"/>
    </source>
</evidence>
<keyword evidence="3" id="KW-0813">Transport</keyword>
<protein>
    <recommendedName>
        <fullName evidence="15">Actin-binding Rho-activating protein</fullName>
    </recommendedName>
    <alternativeName>
        <fullName evidence="16">Striated muscle activator of Rho-dependent signaling</fullName>
    </alternativeName>
</protein>
<sequence>MPLEEKPSTNPPKRAVYKIRLASEVSSLAQGWQQWASDHHVKQAKEPSGWVAPAADSSAEPVQENSFEKWPNPPVKRDQGKDDDKSSAKESVTVRDAEKYSRESDEALKKFNIKSKEVTKTVVSKAYERGGDVSLLSERYETNNCSSEMAKLKEESSNIDKILSGKLSPSIRRKCSNTVSELTKGWKQMELEDKEQAKEKLLLKCQADSLDTEDSGYGEAEDKPEQEDSDREVTAVRIKRPTPTSANSFTEEARSKARRKYSSVNNLKGRWQDWAEQHIATQKLNPFSEEFDHELAMSTRLHKGDEGYGRPKEGTKTAERAKRAEAHIHREIRDLCLIIESMAKPRPDGKIQVTFGELFERYVRISDKVVGILLRARKHGLVDFEGEMLWQRRDDDVIITLLK</sequence>
<dbReference type="GO" id="GO:0045944">
    <property type="term" value="P:positive regulation of transcription by RNA polymerase II"/>
    <property type="evidence" value="ECO:0007669"/>
    <property type="project" value="TreeGrafter"/>
</dbReference>
<dbReference type="InterPro" id="IPR038095">
    <property type="entry name" value="Costars_sf"/>
</dbReference>
<evidence type="ECO:0000256" key="4">
    <source>
        <dbReference type="ARBA" id="ARBA00022490"/>
    </source>
</evidence>
<evidence type="ECO:0000313" key="19">
    <source>
        <dbReference type="EMBL" id="KFP07704.1"/>
    </source>
</evidence>
<evidence type="ECO:0000256" key="8">
    <source>
        <dbReference type="ARBA" id="ARBA00023015"/>
    </source>
</evidence>
<evidence type="ECO:0000256" key="14">
    <source>
        <dbReference type="ARBA" id="ARBA00063019"/>
    </source>
</evidence>
<evidence type="ECO:0000256" key="1">
    <source>
        <dbReference type="ARBA" id="ARBA00004204"/>
    </source>
</evidence>
<dbReference type="AlphaFoldDB" id="A0A091IGG7"/>
<organism evidence="19 20">
    <name type="scientific">Calypte anna</name>
    <name type="common">Anna's hummingbird</name>
    <name type="synonym">Archilochus anna</name>
    <dbReference type="NCBI Taxonomy" id="9244"/>
    <lineage>
        <taxon>Eukaryota</taxon>
        <taxon>Metazoa</taxon>
        <taxon>Chordata</taxon>
        <taxon>Craniata</taxon>
        <taxon>Vertebrata</taxon>
        <taxon>Euteleostomi</taxon>
        <taxon>Archelosauria</taxon>
        <taxon>Archosauria</taxon>
        <taxon>Dinosauria</taxon>
        <taxon>Saurischia</taxon>
        <taxon>Theropoda</taxon>
        <taxon>Coelurosauria</taxon>
        <taxon>Aves</taxon>
        <taxon>Neognathae</taxon>
        <taxon>Neoaves</taxon>
        <taxon>Strisores</taxon>
        <taxon>Apodiformes</taxon>
        <taxon>Trochilidae</taxon>
        <taxon>Calypte</taxon>
    </lineage>
</organism>
<accession>A0A091IGG7</accession>
<keyword evidence="12" id="KW-0206">Cytoskeleton</keyword>
<keyword evidence="9" id="KW-0010">Activator</keyword>
<dbReference type="STRING" id="9244.A0A091IGG7"/>
<dbReference type="Gene3D" id="1.10.10.1540">
    <property type="entry name" value="Costar domain"/>
    <property type="match status" value="1"/>
</dbReference>
<evidence type="ECO:0000256" key="10">
    <source>
        <dbReference type="ARBA" id="ARBA00023163"/>
    </source>
</evidence>
<evidence type="ECO:0000256" key="12">
    <source>
        <dbReference type="ARBA" id="ARBA00023212"/>
    </source>
</evidence>
<gene>
    <name evidence="19" type="ORF">N300_03917</name>
</gene>
<evidence type="ECO:0000256" key="7">
    <source>
        <dbReference type="ARBA" id="ARBA00023010"/>
    </source>
</evidence>